<dbReference type="GO" id="GO:0005992">
    <property type="term" value="P:trehalose biosynthetic process"/>
    <property type="evidence" value="ECO:0007669"/>
    <property type="project" value="UniProtKB-UniRule"/>
</dbReference>
<dbReference type="PANTHER" id="PTHR43651">
    <property type="entry name" value="1,4-ALPHA-GLUCAN-BRANCHING ENZYME"/>
    <property type="match status" value="1"/>
</dbReference>
<evidence type="ECO:0000256" key="13">
    <source>
        <dbReference type="NCBIfam" id="TIGR02402"/>
    </source>
</evidence>
<dbReference type="Gene3D" id="3.20.20.80">
    <property type="entry name" value="Glycosidases"/>
    <property type="match status" value="1"/>
</dbReference>
<dbReference type="GO" id="GO:0033942">
    <property type="term" value="F:4-alpha-D-(1-&gt;4)-alpha-D-glucanotrehalose trehalohydrolase activity"/>
    <property type="evidence" value="ECO:0007669"/>
    <property type="project" value="UniProtKB-EC"/>
</dbReference>
<evidence type="ECO:0000313" key="20">
    <source>
        <dbReference type="Proteomes" id="UP000198598"/>
    </source>
</evidence>
<dbReference type="RefSeq" id="WP_093832450.1">
    <property type="nucleotide sequence ID" value="NZ_FOLQ01000018.1"/>
</dbReference>
<evidence type="ECO:0000256" key="5">
    <source>
        <dbReference type="ARBA" id="ARBA00015938"/>
    </source>
</evidence>
<dbReference type="CDD" id="cd02853">
    <property type="entry name" value="E_set_MTHase_like_N"/>
    <property type="match status" value="1"/>
</dbReference>
<dbReference type="PANTHER" id="PTHR43651:SF11">
    <property type="entry name" value="MALTO-OLIGOSYLTREHALOSE TREHALOHYDROLASE"/>
    <property type="match status" value="1"/>
</dbReference>
<evidence type="ECO:0000256" key="4">
    <source>
        <dbReference type="ARBA" id="ARBA00012268"/>
    </source>
</evidence>
<dbReference type="AlphaFoldDB" id="A0A1I2CP21"/>
<evidence type="ECO:0000256" key="16">
    <source>
        <dbReference type="PIRSR" id="PIRSR006337-2"/>
    </source>
</evidence>
<comment type="subcellular location">
    <subcellularLocation>
        <location evidence="1 15">Cytoplasm</location>
    </subcellularLocation>
</comment>
<evidence type="ECO:0000256" key="17">
    <source>
        <dbReference type="PIRSR" id="PIRSR006337-3"/>
    </source>
</evidence>
<feature type="binding site" evidence="16">
    <location>
        <begin position="390"/>
        <end position="395"/>
    </location>
    <ligand>
        <name>substrate</name>
    </ligand>
</feature>
<dbReference type="InterPro" id="IPR044901">
    <property type="entry name" value="Trehalose_TreZ_E-set_sf"/>
</dbReference>
<feature type="active site" description="Proton donor" evidence="15">
    <location>
        <position position="297"/>
    </location>
</feature>
<dbReference type="SUPFAM" id="SSF81296">
    <property type="entry name" value="E set domains"/>
    <property type="match status" value="1"/>
</dbReference>
<dbReference type="InterPro" id="IPR004193">
    <property type="entry name" value="Glyco_hydro_13_N"/>
</dbReference>
<evidence type="ECO:0000313" key="19">
    <source>
        <dbReference type="EMBL" id="SFE70061.1"/>
    </source>
</evidence>
<evidence type="ECO:0000256" key="10">
    <source>
        <dbReference type="ARBA" id="ARBA00032057"/>
    </source>
</evidence>
<dbReference type="Proteomes" id="UP000198598">
    <property type="component" value="Unassembled WGS sequence"/>
</dbReference>
<dbReference type="UniPathway" id="UPA00299"/>
<dbReference type="InterPro" id="IPR013783">
    <property type="entry name" value="Ig-like_fold"/>
</dbReference>
<evidence type="ECO:0000256" key="8">
    <source>
        <dbReference type="ARBA" id="ARBA00023277"/>
    </source>
</evidence>
<name>A0A1I2CP21_9BACT</name>
<evidence type="ECO:0000256" key="7">
    <source>
        <dbReference type="ARBA" id="ARBA00022801"/>
    </source>
</evidence>
<dbReference type="NCBIfam" id="TIGR02402">
    <property type="entry name" value="trehalose_TreZ"/>
    <property type="match status" value="1"/>
</dbReference>
<evidence type="ECO:0000256" key="15">
    <source>
        <dbReference type="PIRSR" id="PIRSR006337-1"/>
    </source>
</evidence>
<dbReference type="CDD" id="cd11325">
    <property type="entry name" value="AmyAc_GTHase"/>
    <property type="match status" value="1"/>
</dbReference>
<dbReference type="EMBL" id="FOLQ01000018">
    <property type="protein sequence ID" value="SFE70061.1"/>
    <property type="molecule type" value="Genomic_DNA"/>
</dbReference>
<dbReference type="PIRSF" id="PIRSF006337">
    <property type="entry name" value="Trehalose_TreZ"/>
    <property type="match status" value="1"/>
</dbReference>
<dbReference type="InterPro" id="IPR006047">
    <property type="entry name" value="GH13_cat_dom"/>
</dbReference>
<evidence type="ECO:0000259" key="18">
    <source>
        <dbReference type="SMART" id="SM00642"/>
    </source>
</evidence>
<comment type="catalytic activity">
    <reaction evidence="12 14">
        <text>hydrolysis of (1-&gt;4)-alpha-D-glucosidic linkage in 4-alpha-D-[(1-&gt;4)-alpha-D-glucanosyl]n trehalose to yield trehalose and (1-&gt;4)-alpha-D-glucan.</text>
        <dbReference type="EC" id="3.2.1.141"/>
    </reaction>
</comment>
<keyword evidence="8" id="KW-0119">Carbohydrate metabolism</keyword>
<dbReference type="Gene3D" id="2.60.40.10">
    <property type="entry name" value="Immunoglobulins"/>
    <property type="match status" value="1"/>
</dbReference>
<dbReference type="OrthoDB" id="9761875at2"/>
<comment type="similarity">
    <text evidence="3 14">Belongs to the glycosyl hydrolase 13 family.</text>
</comment>
<feature type="binding site" evidence="16">
    <location>
        <begin position="322"/>
        <end position="326"/>
    </location>
    <ligand>
        <name>substrate</name>
    </ligand>
</feature>
<keyword evidence="6" id="KW-0963">Cytoplasm</keyword>
<dbReference type="InterPro" id="IPR014756">
    <property type="entry name" value="Ig_E-set"/>
</dbReference>
<dbReference type="Gene3D" id="1.10.10.760">
    <property type="entry name" value="E-set domains of sugar-utilizing enzymes"/>
    <property type="match status" value="1"/>
</dbReference>
<evidence type="ECO:0000256" key="11">
    <source>
        <dbReference type="ARBA" id="ARBA00033284"/>
    </source>
</evidence>
<gene>
    <name evidence="19" type="ORF">SAMN05216167_1188</name>
</gene>
<dbReference type="EC" id="3.2.1.141" evidence="4 13"/>
<keyword evidence="7 14" id="KW-0378">Hydrolase</keyword>
<dbReference type="InterPro" id="IPR012768">
    <property type="entry name" value="Trehalose_TreZ"/>
</dbReference>
<feature type="site" description="Transition state stabilizer" evidence="17">
    <location>
        <position position="391"/>
    </location>
</feature>
<evidence type="ECO:0000256" key="1">
    <source>
        <dbReference type="ARBA" id="ARBA00004496"/>
    </source>
</evidence>
<evidence type="ECO:0000256" key="3">
    <source>
        <dbReference type="ARBA" id="ARBA00008061"/>
    </source>
</evidence>
<evidence type="ECO:0000256" key="12">
    <source>
        <dbReference type="ARBA" id="ARBA00034013"/>
    </source>
</evidence>
<evidence type="ECO:0000256" key="14">
    <source>
        <dbReference type="PIRNR" id="PIRNR006337"/>
    </source>
</evidence>
<proteinExistence type="inferred from homology"/>
<keyword evidence="20" id="KW-1185">Reference proteome</keyword>
<feature type="active site" description="Nucleophile" evidence="15">
    <location>
        <position position="260"/>
    </location>
</feature>
<keyword evidence="9 14" id="KW-0326">Glycosidase</keyword>
<reference evidence="19 20" key="1">
    <citation type="submission" date="2016-10" db="EMBL/GenBank/DDBJ databases">
        <authorList>
            <person name="de Groot N.N."/>
        </authorList>
    </citation>
    <scope>NUCLEOTIDE SEQUENCE [LARGE SCALE GENOMIC DNA]</scope>
    <source>
        <strain evidence="19 20">DSM 26130</strain>
    </source>
</reference>
<dbReference type="SUPFAM" id="SSF51445">
    <property type="entry name" value="(Trans)glycosidases"/>
    <property type="match status" value="1"/>
</dbReference>
<sequence>MKTIGANYIRNGTCIFTVWAPEKENVTLHIVYPTERELPMQCDKWGYFQLQLDDVLPGTRYFFRLDTGREHADPASHFQPEGVHGPSEVVDHSAYNWHDQSWRDLPFRDLIFYELHVGTFTPEGTFEAIIPRLNDLARIGINAIELMPICQFPGNRNWGYDGVYPYSVQDSYGGPIGLKKLVDACHARGISVFLDVVYNHLGPEGNYLNEFGPYFSDKHHTPWGNAINFDREWSDGVRDYYANNPLFWFEQYHIDGLRLDAIHEVFDSGALSIWELIHTKVKYLEKQLGRSLYLVAESDLNNPVVTRDPQLGGYGFDAQWLDDFHHALRVLINKDEKKRYGDFGRMEQLAKAYTDGFVMSGEYVDFRKRKFGRSSTGVPGDKFIAFNLNHDQVGNLLGTDRLSLLVDFERQKVAAAAVFLSPYIPLLFMGEEYADESPFYYFASHTDQGLIKNVREGRKKDFAAFIGDVDLPDPFDEATFNQSKIQWDTRDKGNHQRMLEWHKTLIELRRSVPALRNMNKQEVKVTVLGQAGFVLHRQTIDGQQHLACLFNLSDDVITYELPVWVSSWDKLLDSTEKQWQEEGSTRHKSSPAQVKPGQAIHLAPCSITVYTGEFTSDWQ</sequence>
<dbReference type="SMART" id="SM00642">
    <property type="entry name" value="Aamy"/>
    <property type="match status" value="1"/>
</dbReference>
<dbReference type="Pfam" id="PF02922">
    <property type="entry name" value="CBM_48"/>
    <property type="match status" value="1"/>
</dbReference>
<feature type="binding site" evidence="16">
    <location>
        <begin position="258"/>
        <end position="263"/>
    </location>
    <ligand>
        <name>substrate</name>
    </ligand>
</feature>
<organism evidence="19 20">
    <name type="scientific">Spirosoma endophyticum</name>
    <dbReference type="NCBI Taxonomy" id="662367"/>
    <lineage>
        <taxon>Bacteria</taxon>
        <taxon>Pseudomonadati</taxon>
        <taxon>Bacteroidota</taxon>
        <taxon>Cytophagia</taxon>
        <taxon>Cytophagales</taxon>
        <taxon>Cytophagaceae</taxon>
        <taxon>Spirosoma</taxon>
    </lineage>
</organism>
<dbReference type="Pfam" id="PF00128">
    <property type="entry name" value="Alpha-amylase"/>
    <property type="match status" value="1"/>
</dbReference>
<evidence type="ECO:0000256" key="2">
    <source>
        <dbReference type="ARBA" id="ARBA00005199"/>
    </source>
</evidence>
<protein>
    <recommendedName>
        <fullName evidence="5 13">Malto-oligosyltrehalose trehalohydrolase</fullName>
        <shortName evidence="14">MTHase</shortName>
        <ecNumber evidence="4 13">3.2.1.141</ecNumber>
    </recommendedName>
    <alternativeName>
        <fullName evidence="11 14">4-alpha-D-((1-&gt;4)-alpha-D-glucano)trehalose trehalohydrolase</fullName>
    </alternativeName>
    <alternativeName>
        <fullName evidence="10 14">Maltooligosyl trehalose trehalohydrolase</fullName>
    </alternativeName>
</protein>
<evidence type="ECO:0000256" key="9">
    <source>
        <dbReference type="ARBA" id="ARBA00023295"/>
    </source>
</evidence>
<dbReference type="GO" id="GO:0005737">
    <property type="term" value="C:cytoplasm"/>
    <property type="evidence" value="ECO:0007669"/>
    <property type="project" value="UniProtKB-SubCell"/>
</dbReference>
<dbReference type="STRING" id="662367.SAMN05216167_1188"/>
<dbReference type="InterPro" id="IPR017853">
    <property type="entry name" value="GH"/>
</dbReference>
<comment type="pathway">
    <text evidence="2 14">Glycan biosynthesis; trehalose biosynthesis.</text>
</comment>
<evidence type="ECO:0000256" key="6">
    <source>
        <dbReference type="ARBA" id="ARBA00022490"/>
    </source>
</evidence>
<feature type="domain" description="Glycosyl hydrolase family 13 catalytic" evidence="18">
    <location>
        <begin position="114"/>
        <end position="458"/>
    </location>
</feature>
<accession>A0A1I2CP21</accession>